<dbReference type="AlphaFoldDB" id="A0A0P1FPB1"/>
<dbReference type="InterPro" id="IPR009061">
    <property type="entry name" value="DNA-bd_dom_put_sf"/>
</dbReference>
<protein>
    <submittedName>
        <fullName evidence="1">Helix-turn-helix domain protein</fullName>
    </submittedName>
</protein>
<dbReference type="SUPFAM" id="SSF46955">
    <property type="entry name" value="Putative DNA-binding domain"/>
    <property type="match status" value="1"/>
</dbReference>
<organism evidence="1 2">
    <name type="scientific">Thalassovita autumnalis</name>
    <dbReference type="NCBI Taxonomy" id="2072972"/>
    <lineage>
        <taxon>Bacteria</taxon>
        <taxon>Pseudomonadati</taxon>
        <taxon>Pseudomonadota</taxon>
        <taxon>Alphaproteobacteria</taxon>
        <taxon>Rhodobacterales</taxon>
        <taxon>Roseobacteraceae</taxon>
        <taxon>Thalassovita</taxon>
    </lineage>
</organism>
<dbReference type="EMBL" id="CYSC01000005">
    <property type="protein sequence ID" value="CUH70418.1"/>
    <property type="molecule type" value="Genomic_DNA"/>
</dbReference>
<name>A0A0P1FPB1_9RHOB</name>
<reference evidence="1 2" key="1">
    <citation type="submission" date="2015-09" db="EMBL/GenBank/DDBJ databases">
        <authorList>
            <consortium name="Swine Surveillance"/>
        </authorList>
    </citation>
    <scope>NUCLEOTIDE SEQUENCE [LARGE SCALE GENOMIC DNA]</scope>
    <source>
        <strain evidence="1 2">5120</strain>
    </source>
</reference>
<dbReference type="Proteomes" id="UP000051887">
    <property type="component" value="Unassembled WGS sequence"/>
</dbReference>
<accession>A0A0P1FPB1</accession>
<gene>
    <name evidence="1" type="ORF">TL5120_00194</name>
</gene>
<proteinExistence type="predicted"/>
<sequence length="178" mass="20276">MWLFGVYPLPNLFRLIFSRSAKRPHFLVMKQVMANLRAAARTTSNLPSLSQSQIAQRWRLDADTVRKISREHHLLPVPGPWKRARYSMLDVWRIEGIPHTVALDTSLRGDLLEPLATANDLAVQCGCTPATIRNWAREGVLPSLRLGGSVRFHIFAVRGVKWSHLFGQFCSFAKVYRV</sequence>
<evidence type="ECO:0000313" key="1">
    <source>
        <dbReference type="EMBL" id="CUH70418.1"/>
    </source>
</evidence>
<evidence type="ECO:0000313" key="2">
    <source>
        <dbReference type="Proteomes" id="UP000051887"/>
    </source>
</evidence>